<feature type="domain" description="DUF547" evidence="2">
    <location>
        <begin position="121"/>
        <end position="237"/>
    </location>
</feature>
<dbReference type="KEGG" id="pbap:Pla133_50340"/>
<dbReference type="PROSITE" id="PS51318">
    <property type="entry name" value="TAT"/>
    <property type="match status" value="1"/>
</dbReference>
<gene>
    <name evidence="3" type="ORF">Pla133_50340</name>
</gene>
<dbReference type="InterPro" id="IPR006311">
    <property type="entry name" value="TAT_signal"/>
</dbReference>
<dbReference type="Proteomes" id="UP000316921">
    <property type="component" value="Chromosome"/>
</dbReference>
<dbReference type="EMBL" id="CP036287">
    <property type="protein sequence ID" value="QDU69911.1"/>
    <property type="molecule type" value="Genomic_DNA"/>
</dbReference>
<sequence length="313" mass="34470" precursor="true">MTTLARRPLRGALSAALAATAFASAVLSSSGLASAGSDRAELASVTWALSGSVATAAARQQETGTQEPQAQSFDLTHRAWTEILAEHLRGDRFDYRAVTKDPSALNAYLASLAAVTPKELAQWKESDRFAFFINAYNAYTVSLVASNLPLESIEDLSTEELPVWKRAFIPLGRHLEGAGELLSLDQLEHQILRPRFEDARVHVAVNCASVSCPPLRAEAFRGSELDEQLDDQMARFLADESRNRFDAITHTARLSKIFEWFAADFEREAGSVNAWLALHGPPQHRAWVAAATIVYLDYDWSLNAVPREDGTQR</sequence>
<feature type="chain" id="PRO_5022018471" description="DUF547 domain-containing protein" evidence="1">
    <location>
        <begin position="36"/>
        <end position="313"/>
    </location>
</feature>
<evidence type="ECO:0000256" key="1">
    <source>
        <dbReference type="SAM" id="SignalP"/>
    </source>
</evidence>
<dbReference type="PANTHER" id="PTHR46361:SF3">
    <property type="entry name" value="ELECTRON CARRIER_ PROTEIN DISULFIDE OXIDOREDUCTASE"/>
    <property type="match status" value="1"/>
</dbReference>
<organism evidence="3 4">
    <name type="scientific">Engelhardtia mirabilis</name>
    <dbReference type="NCBI Taxonomy" id="2528011"/>
    <lineage>
        <taxon>Bacteria</taxon>
        <taxon>Pseudomonadati</taxon>
        <taxon>Planctomycetota</taxon>
        <taxon>Planctomycetia</taxon>
        <taxon>Planctomycetia incertae sedis</taxon>
        <taxon>Engelhardtia</taxon>
    </lineage>
</organism>
<dbReference type="RefSeq" id="WP_145070259.1">
    <property type="nucleotide sequence ID" value="NZ_CP036287.1"/>
</dbReference>
<protein>
    <recommendedName>
        <fullName evidence="2">DUF547 domain-containing protein</fullName>
    </recommendedName>
</protein>
<dbReference type="Pfam" id="PF04784">
    <property type="entry name" value="DUF547"/>
    <property type="match status" value="1"/>
</dbReference>
<accession>A0A518BSG4</accession>
<evidence type="ECO:0000313" key="4">
    <source>
        <dbReference type="Proteomes" id="UP000316921"/>
    </source>
</evidence>
<evidence type="ECO:0000313" key="3">
    <source>
        <dbReference type="EMBL" id="QDU69911.1"/>
    </source>
</evidence>
<keyword evidence="1" id="KW-0732">Signal</keyword>
<dbReference type="AlphaFoldDB" id="A0A518BSG4"/>
<feature type="signal peptide" evidence="1">
    <location>
        <begin position="1"/>
        <end position="35"/>
    </location>
</feature>
<keyword evidence="4" id="KW-1185">Reference proteome</keyword>
<proteinExistence type="predicted"/>
<reference evidence="3 4" key="1">
    <citation type="submission" date="2019-02" db="EMBL/GenBank/DDBJ databases">
        <title>Deep-cultivation of Planctomycetes and their phenomic and genomic characterization uncovers novel biology.</title>
        <authorList>
            <person name="Wiegand S."/>
            <person name="Jogler M."/>
            <person name="Boedeker C."/>
            <person name="Pinto D."/>
            <person name="Vollmers J."/>
            <person name="Rivas-Marin E."/>
            <person name="Kohn T."/>
            <person name="Peeters S.H."/>
            <person name="Heuer A."/>
            <person name="Rast P."/>
            <person name="Oberbeckmann S."/>
            <person name="Bunk B."/>
            <person name="Jeske O."/>
            <person name="Meyerdierks A."/>
            <person name="Storesund J.E."/>
            <person name="Kallscheuer N."/>
            <person name="Luecker S."/>
            <person name="Lage O.M."/>
            <person name="Pohl T."/>
            <person name="Merkel B.J."/>
            <person name="Hornburger P."/>
            <person name="Mueller R.-W."/>
            <person name="Bruemmer F."/>
            <person name="Labrenz M."/>
            <person name="Spormann A.M."/>
            <person name="Op den Camp H."/>
            <person name="Overmann J."/>
            <person name="Amann R."/>
            <person name="Jetten M.S.M."/>
            <person name="Mascher T."/>
            <person name="Medema M.H."/>
            <person name="Devos D.P."/>
            <person name="Kaster A.-K."/>
            <person name="Ovreas L."/>
            <person name="Rohde M."/>
            <person name="Galperin M.Y."/>
            <person name="Jogler C."/>
        </authorList>
    </citation>
    <scope>NUCLEOTIDE SEQUENCE [LARGE SCALE GENOMIC DNA]</scope>
    <source>
        <strain evidence="3 4">Pla133</strain>
    </source>
</reference>
<name>A0A518BSG4_9BACT</name>
<evidence type="ECO:0000259" key="2">
    <source>
        <dbReference type="Pfam" id="PF04784"/>
    </source>
</evidence>
<dbReference type="PANTHER" id="PTHR46361">
    <property type="entry name" value="ELECTRON CARRIER/ PROTEIN DISULFIDE OXIDOREDUCTASE"/>
    <property type="match status" value="1"/>
</dbReference>
<dbReference type="InterPro" id="IPR006869">
    <property type="entry name" value="DUF547"/>
</dbReference>